<keyword evidence="3 5" id="KW-0479">Metal-binding</keyword>
<protein>
    <recommendedName>
        <fullName evidence="8">Cytochrome P450</fullName>
    </recommendedName>
</protein>
<dbReference type="Proteomes" id="UP001310594">
    <property type="component" value="Unassembled WGS sequence"/>
</dbReference>
<evidence type="ECO:0000313" key="7">
    <source>
        <dbReference type="Proteomes" id="UP001310594"/>
    </source>
</evidence>
<dbReference type="GO" id="GO:0004497">
    <property type="term" value="F:monooxygenase activity"/>
    <property type="evidence" value="ECO:0007669"/>
    <property type="project" value="InterPro"/>
</dbReference>
<dbReference type="InterPro" id="IPR002403">
    <property type="entry name" value="Cyt_P450_E_grp-IV"/>
</dbReference>
<evidence type="ECO:0000256" key="5">
    <source>
        <dbReference type="PIRSR" id="PIRSR602403-1"/>
    </source>
</evidence>
<comment type="cofactor">
    <cofactor evidence="1 5">
        <name>heme</name>
        <dbReference type="ChEBI" id="CHEBI:30413"/>
    </cofactor>
</comment>
<dbReference type="InterPro" id="IPR036396">
    <property type="entry name" value="Cyt_P450_sf"/>
</dbReference>
<evidence type="ECO:0000256" key="4">
    <source>
        <dbReference type="ARBA" id="ARBA00023004"/>
    </source>
</evidence>
<dbReference type="AlphaFoldDB" id="A0AAN7WF46"/>
<comment type="similarity">
    <text evidence="2">Belongs to the cytochrome P450 family.</text>
</comment>
<feature type="binding site" description="axial binding residue" evidence="5">
    <location>
        <position position="197"/>
    </location>
    <ligand>
        <name>heme</name>
        <dbReference type="ChEBI" id="CHEBI:30413"/>
    </ligand>
    <ligandPart>
        <name>Fe</name>
        <dbReference type="ChEBI" id="CHEBI:18248"/>
    </ligandPart>
</feature>
<organism evidence="6 7">
    <name type="scientific">Elasticomyces elasticus</name>
    <dbReference type="NCBI Taxonomy" id="574655"/>
    <lineage>
        <taxon>Eukaryota</taxon>
        <taxon>Fungi</taxon>
        <taxon>Dikarya</taxon>
        <taxon>Ascomycota</taxon>
        <taxon>Pezizomycotina</taxon>
        <taxon>Dothideomycetes</taxon>
        <taxon>Dothideomycetidae</taxon>
        <taxon>Mycosphaerellales</taxon>
        <taxon>Teratosphaeriaceae</taxon>
        <taxon>Elasticomyces</taxon>
    </lineage>
</organism>
<keyword evidence="5" id="KW-0349">Heme</keyword>
<evidence type="ECO:0000313" key="6">
    <source>
        <dbReference type="EMBL" id="KAK5703285.1"/>
    </source>
</evidence>
<dbReference type="Gene3D" id="1.10.630.10">
    <property type="entry name" value="Cytochrome P450"/>
    <property type="match status" value="1"/>
</dbReference>
<reference evidence="6" key="1">
    <citation type="submission" date="2023-08" db="EMBL/GenBank/DDBJ databases">
        <title>Black Yeasts Isolated from many extreme environments.</title>
        <authorList>
            <person name="Coleine C."/>
            <person name="Stajich J.E."/>
            <person name="Selbmann L."/>
        </authorList>
    </citation>
    <scope>NUCLEOTIDE SEQUENCE</scope>
    <source>
        <strain evidence="6">CCFEE 5810</strain>
    </source>
</reference>
<dbReference type="GO" id="GO:0016705">
    <property type="term" value="F:oxidoreductase activity, acting on paired donors, with incorporation or reduction of molecular oxygen"/>
    <property type="evidence" value="ECO:0007669"/>
    <property type="project" value="InterPro"/>
</dbReference>
<evidence type="ECO:0008006" key="8">
    <source>
        <dbReference type="Google" id="ProtNLM"/>
    </source>
</evidence>
<accession>A0AAN7WF46</accession>
<dbReference type="SUPFAM" id="SSF48264">
    <property type="entry name" value="Cytochrome P450"/>
    <property type="match status" value="1"/>
</dbReference>
<evidence type="ECO:0000256" key="1">
    <source>
        <dbReference type="ARBA" id="ARBA00001971"/>
    </source>
</evidence>
<dbReference type="EMBL" id="JAVRQU010000005">
    <property type="protein sequence ID" value="KAK5703285.1"/>
    <property type="molecule type" value="Genomic_DNA"/>
</dbReference>
<sequence>MTQQAKFFFDTRRDDKTKVAPAEDSPNLFRAILDSKLPEEDKNYHRIAHEGLEVLLAGSPTTSRVMSRAVFHINDDAAIKARLQEELRRIMPDAGVVPDVDTLKSSFYLNAVIKESVRIDNTFANRDPLVAYEDLVYAQYTLPAGTIISMTPGYTLHDPTIYPNPLSFRPERWLVEGEELAQMDHYFTAFGISSRACLGKEYAECRFRCEGEADVDDSFAISTLTTGVAMLFRRYDFELVDTIEERDITNSRWWIIGEAAADSPGFFVRPTKSWRDGSMA</sequence>
<dbReference type="GO" id="GO:0020037">
    <property type="term" value="F:heme binding"/>
    <property type="evidence" value="ECO:0007669"/>
    <property type="project" value="InterPro"/>
</dbReference>
<dbReference type="PANTHER" id="PTHR24305:SF166">
    <property type="entry name" value="CYTOCHROME P450 12A4, MITOCHONDRIAL-RELATED"/>
    <property type="match status" value="1"/>
</dbReference>
<dbReference type="Pfam" id="PF00067">
    <property type="entry name" value="p450"/>
    <property type="match status" value="1"/>
</dbReference>
<evidence type="ECO:0000256" key="3">
    <source>
        <dbReference type="ARBA" id="ARBA00022723"/>
    </source>
</evidence>
<dbReference type="InterPro" id="IPR001128">
    <property type="entry name" value="Cyt_P450"/>
</dbReference>
<gene>
    <name evidence="6" type="ORF">LTR97_004234</name>
</gene>
<dbReference type="PRINTS" id="PR00385">
    <property type="entry name" value="P450"/>
</dbReference>
<dbReference type="PANTHER" id="PTHR24305">
    <property type="entry name" value="CYTOCHROME P450"/>
    <property type="match status" value="1"/>
</dbReference>
<name>A0AAN7WF46_9PEZI</name>
<keyword evidence="4 5" id="KW-0408">Iron</keyword>
<dbReference type="InterPro" id="IPR050121">
    <property type="entry name" value="Cytochrome_P450_monoxygenase"/>
</dbReference>
<dbReference type="PRINTS" id="PR00465">
    <property type="entry name" value="EP450IV"/>
</dbReference>
<dbReference type="GO" id="GO:0005506">
    <property type="term" value="F:iron ion binding"/>
    <property type="evidence" value="ECO:0007669"/>
    <property type="project" value="InterPro"/>
</dbReference>
<comment type="caution">
    <text evidence="6">The sequence shown here is derived from an EMBL/GenBank/DDBJ whole genome shotgun (WGS) entry which is preliminary data.</text>
</comment>
<evidence type="ECO:0000256" key="2">
    <source>
        <dbReference type="ARBA" id="ARBA00010617"/>
    </source>
</evidence>
<proteinExistence type="inferred from homology"/>